<gene>
    <name evidence="1" type="ORF">J4727_19790</name>
</gene>
<evidence type="ECO:0000313" key="1">
    <source>
        <dbReference type="EMBL" id="MBO1916681.1"/>
    </source>
</evidence>
<protein>
    <submittedName>
        <fullName evidence="1">Uncharacterized protein</fullName>
    </submittedName>
</protein>
<proteinExistence type="predicted"/>
<dbReference type="AlphaFoldDB" id="A0A939NCS0"/>
<sequence>MSNISEPAHKIVLCISRYSVPTGVAPMSAEALKKLKQKTRLEYQS</sequence>
<comment type="caution">
    <text evidence="1">The sequence shown here is derived from an EMBL/GenBank/DDBJ whole genome shotgun (WGS) entry which is preliminary data.</text>
</comment>
<evidence type="ECO:0000313" key="2">
    <source>
        <dbReference type="Proteomes" id="UP000664477"/>
    </source>
</evidence>
<organism evidence="1 2">
    <name type="scientific">Providencia rettgeri</name>
    <dbReference type="NCBI Taxonomy" id="587"/>
    <lineage>
        <taxon>Bacteria</taxon>
        <taxon>Pseudomonadati</taxon>
        <taxon>Pseudomonadota</taxon>
        <taxon>Gammaproteobacteria</taxon>
        <taxon>Enterobacterales</taxon>
        <taxon>Morganellaceae</taxon>
        <taxon>Providencia</taxon>
    </lineage>
</organism>
<reference evidence="1" key="1">
    <citation type="submission" date="2021-03" db="EMBL/GenBank/DDBJ databases">
        <title>Molecular epidemiology and mechanisms of colistin and carbapenem resistance in Enterobacteriaceae from clinical isolates, the environment and porcine samples in Pretoria, South Africa.</title>
        <authorList>
            <person name="Bogoshi D."/>
            <person name="Mbelle N.M."/>
            <person name="Naidoo V."/>
            <person name="Osei Sekyere J."/>
        </authorList>
    </citation>
    <scope>NUCLEOTIDE SEQUENCE</scope>
    <source>
        <strain evidence="1">C052</strain>
    </source>
</reference>
<dbReference type="EMBL" id="JAGETQ010000250">
    <property type="protein sequence ID" value="MBO1916681.1"/>
    <property type="molecule type" value="Genomic_DNA"/>
</dbReference>
<name>A0A939NCS0_PRORE</name>
<accession>A0A939NCS0</accession>
<dbReference type="Proteomes" id="UP000664477">
    <property type="component" value="Unassembled WGS sequence"/>
</dbReference>